<dbReference type="EMBL" id="OU895879">
    <property type="protein sequence ID" value="CAG9807106.1"/>
    <property type="molecule type" value="Genomic_DNA"/>
</dbReference>
<feature type="chain" id="PRO_5040394098" description="Peptidase S1 domain-containing protein" evidence="6">
    <location>
        <begin position="20"/>
        <end position="269"/>
    </location>
</feature>
<evidence type="ECO:0000256" key="3">
    <source>
        <dbReference type="ARBA" id="ARBA00022825"/>
    </source>
</evidence>
<feature type="domain" description="Peptidase S1" evidence="7">
    <location>
        <begin position="27"/>
        <end position="257"/>
    </location>
</feature>
<keyword evidence="4" id="KW-1015">Disulfide bond</keyword>
<sequence>MYFISLSVLLISFIALAKSNIEISPFMSAGTEVQFAELPFLISIQQGSVHLCTGSLISEKFSLSSGRCNSYRNISLLTIEYGSSVINPGNKTRQNIVGVSKIIFHPNFNFTTIENDIVIIESTSEIRLTDFYEAYAHIASSGARFSSGMVATHAGWGDVAPNVRSKVLHRANLRILSQAECIEAAGETKYPFFNTICAMDESVVCAGDLGAPLLVNRVVVGISSFRNGNECVSTPGRYPNAYIGVSFYTRWIEEVTGISYRVNTFLSRN</sequence>
<dbReference type="GO" id="GO:0006508">
    <property type="term" value="P:proteolysis"/>
    <property type="evidence" value="ECO:0007669"/>
    <property type="project" value="UniProtKB-KW"/>
</dbReference>
<dbReference type="SMART" id="SM00020">
    <property type="entry name" value="Tryp_SPc"/>
    <property type="match status" value="1"/>
</dbReference>
<reference evidence="8" key="1">
    <citation type="submission" date="2022-01" db="EMBL/GenBank/DDBJ databases">
        <authorList>
            <person name="King R."/>
        </authorList>
    </citation>
    <scope>NUCLEOTIDE SEQUENCE</scope>
</reference>
<dbReference type="OrthoDB" id="7961205at2759"/>
<comment type="similarity">
    <text evidence="5">Belongs to the peptidase S1 family. CLIP subfamily.</text>
</comment>
<keyword evidence="9" id="KW-1185">Reference proteome</keyword>
<dbReference type="InterPro" id="IPR043504">
    <property type="entry name" value="Peptidase_S1_PA_chymotrypsin"/>
</dbReference>
<evidence type="ECO:0000256" key="4">
    <source>
        <dbReference type="ARBA" id="ARBA00023157"/>
    </source>
</evidence>
<dbReference type="PROSITE" id="PS50240">
    <property type="entry name" value="TRYPSIN_DOM"/>
    <property type="match status" value="1"/>
</dbReference>
<dbReference type="PANTHER" id="PTHR24276">
    <property type="entry name" value="POLYSERASE-RELATED"/>
    <property type="match status" value="1"/>
</dbReference>
<protein>
    <recommendedName>
        <fullName evidence="7">Peptidase S1 domain-containing protein</fullName>
    </recommendedName>
</protein>
<accession>A0A9N9S2P1</accession>
<evidence type="ECO:0000256" key="1">
    <source>
        <dbReference type="ARBA" id="ARBA00022670"/>
    </source>
</evidence>
<evidence type="ECO:0000256" key="2">
    <source>
        <dbReference type="ARBA" id="ARBA00022801"/>
    </source>
</evidence>
<dbReference type="Pfam" id="PF00089">
    <property type="entry name" value="Trypsin"/>
    <property type="match status" value="1"/>
</dbReference>
<evidence type="ECO:0000259" key="7">
    <source>
        <dbReference type="PROSITE" id="PS50240"/>
    </source>
</evidence>
<evidence type="ECO:0000256" key="5">
    <source>
        <dbReference type="ARBA" id="ARBA00024195"/>
    </source>
</evidence>
<name>A0A9N9S2P1_9DIPT</name>
<dbReference type="InterPro" id="IPR050430">
    <property type="entry name" value="Peptidase_S1"/>
</dbReference>
<gene>
    <name evidence="8" type="ORF">CHIRRI_LOCUS9956</name>
</gene>
<proteinExistence type="inferred from homology"/>
<dbReference type="SUPFAM" id="SSF50494">
    <property type="entry name" value="Trypsin-like serine proteases"/>
    <property type="match status" value="1"/>
</dbReference>
<dbReference type="GO" id="GO:0004252">
    <property type="term" value="F:serine-type endopeptidase activity"/>
    <property type="evidence" value="ECO:0007669"/>
    <property type="project" value="InterPro"/>
</dbReference>
<dbReference type="PANTHER" id="PTHR24276:SF98">
    <property type="entry name" value="FI18310P1-RELATED"/>
    <property type="match status" value="1"/>
</dbReference>
<evidence type="ECO:0000256" key="6">
    <source>
        <dbReference type="SAM" id="SignalP"/>
    </source>
</evidence>
<evidence type="ECO:0000313" key="9">
    <source>
        <dbReference type="Proteomes" id="UP001153620"/>
    </source>
</evidence>
<dbReference type="Gene3D" id="2.40.10.10">
    <property type="entry name" value="Trypsin-like serine proteases"/>
    <property type="match status" value="2"/>
</dbReference>
<keyword evidence="3" id="KW-0720">Serine protease</keyword>
<dbReference type="Proteomes" id="UP001153620">
    <property type="component" value="Chromosome 3"/>
</dbReference>
<evidence type="ECO:0000313" key="8">
    <source>
        <dbReference type="EMBL" id="CAG9807106.1"/>
    </source>
</evidence>
<dbReference type="InterPro" id="IPR009003">
    <property type="entry name" value="Peptidase_S1_PA"/>
</dbReference>
<keyword evidence="6" id="KW-0732">Signal</keyword>
<reference evidence="8" key="2">
    <citation type="submission" date="2022-10" db="EMBL/GenBank/DDBJ databases">
        <authorList>
            <consortium name="ENA_rothamsted_submissions"/>
            <consortium name="culmorum"/>
            <person name="King R."/>
        </authorList>
    </citation>
    <scope>NUCLEOTIDE SEQUENCE</scope>
</reference>
<organism evidence="8 9">
    <name type="scientific">Chironomus riparius</name>
    <dbReference type="NCBI Taxonomy" id="315576"/>
    <lineage>
        <taxon>Eukaryota</taxon>
        <taxon>Metazoa</taxon>
        <taxon>Ecdysozoa</taxon>
        <taxon>Arthropoda</taxon>
        <taxon>Hexapoda</taxon>
        <taxon>Insecta</taxon>
        <taxon>Pterygota</taxon>
        <taxon>Neoptera</taxon>
        <taxon>Endopterygota</taxon>
        <taxon>Diptera</taxon>
        <taxon>Nematocera</taxon>
        <taxon>Chironomoidea</taxon>
        <taxon>Chironomidae</taxon>
        <taxon>Chironominae</taxon>
        <taxon>Chironomus</taxon>
    </lineage>
</organism>
<dbReference type="CDD" id="cd00190">
    <property type="entry name" value="Tryp_SPc"/>
    <property type="match status" value="1"/>
</dbReference>
<dbReference type="AlphaFoldDB" id="A0A9N9S2P1"/>
<keyword evidence="2" id="KW-0378">Hydrolase</keyword>
<dbReference type="PRINTS" id="PR00722">
    <property type="entry name" value="CHYMOTRYPSIN"/>
</dbReference>
<dbReference type="InterPro" id="IPR001254">
    <property type="entry name" value="Trypsin_dom"/>
</dbReference>
<feature type="signal peptide" evidence="6">
    <location>
        <begin position="1"/>
        <end position="19"/>
    </location>
</feature>
<keyword evidence="1" id="KW-0645">Protease</keyword>
<dbReference type="InterPro" id="IPR001314">
    <property type="entry name" value="Peptidase_S1A"/>
</dbReference>